<proteinExistence type="predicted"/>
<gene>
    <name evidence="1" type="ORF">PsorP6_009484</name>
</gene>
<dbReference type="EMBL" id="CM047584">
    <property type="protein sequence ID" value="KAI9911341.1"/>
    <property type="molecule type" value="Genomic_DNA"/>
</dbReference>
<comment type="caution">
    <text evidence="1">The sequence shown here is derived from an EMBL/GenBank/DDBJ whole genome shotgun (WGS) entry which is preliminary data.</text>
</comment>
<organism evidence="1 2">
    <name type="scientific">Peronosclerospora sorghi</name>
    <dbReference type="NCBI Taxonomy" id="230839"/>
    <lineage>
        <taxon>Eukaryota</taxon>
        <taxon>Sar</taxon>
        <taxon>Stramenopiles</taxon>
        <taxon>Oomycota</taxon>
        <taxon>Peronosporomycetes</taxon>
        <taxon>Peronosporales</taxon>
        <taxon>Peronosporaceae</taxon>
        <taxon>Peronosclerospora</taxon>
    </lineage>
</organism>
<protein>
    <submittedName>
        <fullName evidence="1">Uncharacterized protein</fullName>
    </submittedName>
</protein>
<dbReference type="Proteomes" id="UP001163321">
    <property type="component" value="Chromosome 5"/>
</dbReference>
<name>A0ACC0W024_9STRA</name>
<accession>A0ACC0W024</accession>
<keyword evidence="2" id="KW-1185">Reference proteome</keyword>
<sequence>MPFKQHVESDDDEIESEPAPSSTLPTPKKHLKRRKDVAMDLQRLNVVVASGKRTLMAKTMSAPISRKGAMNDETSTGSNTLGKTTSGDGTVSKGMETKSVEAEGNTSGLPLKKKVNGKKKALSIKQRLFILARMNKMEDVNTPKVLGKEQQRCLQSGYKCKSRYQVRLMYLNRIES</sequence>
<evidence type="ECO:0000313" key="1">
    <source>
        <dbReference type="EMBL" id="KAI9911341.1"/>
    </source>
</evidence>
<reference evidence="1 2" key="1">
    <citation type="journal article" date="2022" name="bioRxiv">
        <title>The genome of the oomycete Peronosclerospora sorghi, a cosmopolitan pathogen of maize and sorghum, is inflated with dispersed pseudogenes.</title>
        <authorList>
            <person name="Fletcher K."/>
            <person name="Martin F."/>
            <person name="Isakeit T."/>
            <person name="Cavanaugh K."/>
            <person name="Magill C."/>
            <person name="Michelmore R."/>
        </authorList>
    </citation>
    <scope>NUCLEOTIDE SEQUENCE [LARGE SCALE GENOMIC DNA]</scope>
    <source>
        <strain evidence="1">P6</strain>
    </source>
</reference>
<evidence type="ECO:0000313" key="2">
    <source>
        <dbReference type="Proteomes" id="UP001163321"/>
    </source>
</evidence>